<evidence type="ECO:0000313" key="1">
    <source>
        <dbReference type="EMBL" id="MBC2677667.1"/>
    </source>
</evidence>
<name>A0A7X1G399_9PSED</name>
<dbReference type="Proteomes" id="UP000546173">
    <property type="component" value="Unassembled WGS sequence"/>
</dbReference>
<dbReference type="GO" id="GO:0001046">
    <property type="term" value="F:core promoter sequence-specific DNA binding"/>
    <property type="evidence" value="ECO:0007669"/>
    <property type="project" value="TreeGrafter"/>
</dbReference>
<dbReference type="InterPro" id="IPR010982">
    <property type="entry name" value="Lambda_DNA-bd_dom_sf"/>
</dbReference>
<dbReference type="PANTHER" id="PTHR40455:SF1">
    <property type="entry name" value="ANTITOXIN HIGA"/>
    <property type="match status" value="1"/>
</dbReference>
<protein>
    <submittedName>
        <fullName evidence="1">Transcriptional regulator</fullName>
    </submittedName>
</protein>
<accession>A0A7X1G399</accession>
<keyword evidence="2" id="KW-1185">Reference proteome</keyword>
<proteinExistence type="predicted"/>
<dbReference type="EMBL" id="JACMYH010000001">
    <property type="protein sequence ID" value="MBC2677667.1"/>
    <property type="molecule type" value="Genomic_DNA"/>
</dbReference>
<reference evidence="1 2" key="1">
    <citation type="submission" date="2020-08" db="EMBL/GenBank/DDBJ databases">
        <title>Pseudomonas sp. nov.</title>
        <authorList>
            <person name="Gieschler S."/>
            <person name="Fiedler G."/>
            <person name="Brinks E."/>
            <person name="Boehnlein C."/>
            <person name="Franz C.M.A.P."/>
            <person name="Kabisch J."/>
        </authorList>
    </citation>
    <scope>NUCLEOTIDE SEQUENCE [LARGE SCALE GENOMIC DNA]</scope>
    <source>
        <strain evidence="1 2">MBT-2</strain>
    </source>
</reference>
<evidence type="ECO:0000313" key="2">
    <source>
        <dbReference type="Proteomes" id="UP000546173"/>
    </source>
</evidence>
<dbReference type="PANTHER" id="PTHR40455">
    <property type="entry name" value="ANTITOXIN HIGA"/>
    <property type="match status" value="1"/>
</dbReference>
<organism evidence="1 2">
    <name type="scientific">Pseudomonas baltica</name>
    <dbReference type="NCBI Taxonomy" id="2762576"/>
    <lineage>
        <taxon>Bacteria</taxon>
        <taxon>Pseudomonadati</taxon>
        <taxon>Pseudomonadota</taxon>
        <taxon>Gammaproteobacteria</taxon>
        <taxon>Pseudomonadales</taxon>
        <taxon>Pseudomonadaceae</taxon>
        <taxon>Pseudomonas</taxon>
    </lineage>
</organism>
<sequence length="159" mass="17713">MTTVLQDPQSIRAALESLQVLVEQLRESFVGGIHSPAEYARASALLDELTDGHTLNKYEEQVLVELEDALLNYERDSQQFEAINAHLKPTSTAVLLLRDFMEMLGLTGSDLPEIGDKHVVSKVLAGTRPISHKMAYALAQRFHTKPDVFIEESKPTRIG</sequence>
<gene>
    <name evidence="1" type="ORF">H7993_04605</name>
</gene>
<comment type="caution">
    <text evidence="1">The sequence shown here is derived from an EMBL/GenBank/DDBJ whole genome shotgun (WGS) entry which is preliminary data.</text>
</comment>
<dbReference type="RefSeq" id="WP_185793602.1">
    <property type="nucleotide sequence ID" value="NZ_JACMYH010000001.1"/>
</dbReference>
<dbReference type="Gene3D" id="1.10.260.40">
    <property type="entry name" value="lambda repressor-like DNA-binding domains"/>
    <property type="match status" value="1"/>
</dbReference>
<dbReference type="GO" id="GO:0006355">
    <property type="term" value="P:regulation of DNA-templated transcription"/>
    <property type="evidence" value="ECO:0007669"/>
    <property type="project" value="InterPro"/>
</dbReference>
<dbReference type="InterPro" id="IPR039060">
    <property type="entry name" value="Antitox_HigA"/>
</dbReference>
<dbReference type="AlphaFoldDB" id="A0A7X1G399"/>